<protein>
    <submittedName>
        <fullName evidence="1">Uncharacterized protein</fullName>
    </submittedName>
</protein>
<proteinExistence type="predicted"/>
<sequence length="60" mass="7051">MSLYSLFRVRIARIGGATKRTFRTTETAANRLGSTSVHKIEFALRLRRKRSFKMEIFCRN</sequence>
<dbReference type="AlphaFoldDB" id="A0A3L7JA84"/>
<evidence type="ECO:0000313" key="2">
    <source>
        <dbReference type="Proteomes" id="UP000281094"/>
    </source>
</evidence>
<evidence type="ECO:0000313" key="1">
    <source>
        <dbReference type="EMBL" id="RLQ87657.1"/>
    </source>
</evidence>
<gene>
    <name evidence="1" type="ORF">D8780_04995</name>
</gene>
<reference evidence="1 2" key="1">
    <citation type="submission" date="2018-10" db="EMBL/GenBank/DDBJ databases">
        <title>Notoacmeibacter sp. M2BS9Y-3-1, whole genome shotgun sequence.</title>
        <authorList>
            <person name="Tuo L."/>
        </authorList>
    </citation>
    <scope>NUCLEOTIDE SEQUENCE [LARGE SCALE GENOMIC DNA]</scope>
    <source>
        <strain evidence="1 2">M2BS9Y-3-1</strain>
    </source>
</reference>
<organism evidence="1 2">
    <name type="scientific">Notoacmeibacter ruber</name>
    <dbReference type="NCBI Taxonomy" id="2670375"/>
    <lineage>
        <taxon>Bacteria</taxon>
        <taxon>Pseudomonadati</taxon>
        <taxon>Pseudomonadota</taxon>
        <taxon>Alphaproteobacteria</taxon>
        <taxon>Hyphomicrobiales</taxon>
        <taxon>Notoacmeibacteraceae</taxon>
        <taxon>Notoacmeibacter</taxon>
    </lineage>
</organism>
<comment type="caution">
    <text evidence="1">The sequence shown here is derived from an EMBL/GenBank/DDBJ whole genome shotgun (WGS) entry which is preliminary data.</text>
</comment>
<dbReference type="EMBL" id="RCWN01000001">
    <property type="protein sequence ID" value="RLQ87657.1"/>
    <property type="molecule type" value="Genomic_DNA"/>
</dbReference>
<name>A0A3L7JA84_9HYPH</name>
<accession>A0A3L7JA84</accession>
<dbReference type="Proteomes" id="UP000281094">
    <property type="component" value="Unassembled WGS sequence"/>
</dbReference>
<keyword evidence="2" id="KW-1185">Reference proteome</keyword>